<dbReference type="InterPro" id="IPR000210">
    <property type="entry name" value="BTB/POZ_dom"/>
</dbReference>
<evidence type="ECO:0000259" key="2">
    <source>
        <dbReference type="PROSITE" id="PS50188"/>
    </source>
</evidence>
<comment type="caution">
    <text evidence="3">The sequence shown here is derived from an EMBL/GenBank/DDBJ whole genome shotgun (WGS) entry which is preliminary data.</text>
</comment>
<dbReference type="SMART" id="SM00225">
    <property type="entry name" value="BTB"/>
    <property type="match status" value="1"/>
</dbReference>
<dbReference type="PANTHER" id="PTHR24410">
    <property type="entry name" value="HL07962P-RELATED"/>
    <property type="match status" value="1"/>
</dbReference>
<evidence type="ECO:0000259" key="1">
    <source>
        <dbReference type="PROSITE" id="PS50097"/>
    </source>
</evidence>
<evidence type="ECO:0000313" key="4">
    <source>
        <dbReference type="Proteomes" id="UP000265703"/>
    </source>
</evidence>
<dbReference type="PROSITE" id="PS50188">
    <property type="entry name" value="B302_SPRY"/>
    <property type="match status" value="1"/>
</dbReference>
<dbReference type="InterPro" id="IPR051481">
    <property type="entry name" value="BTB-POZ/Galectin-3-binding"/>
</dbReference>
<gene>
    <name evidence="3" type="ORF">C1645_828920</name>
</gene>
<dbReference type="PANTHER" id="PTHR24410:SF23">
    <property type="entry name" value="BTB DOMAIN-CONTAINING PROTEIN-RELATED"/>
    <property type="match status" value="1"/>
</dbReference>
<evidence type="ECO:0000313" key="3">
    <source>
        <dbReference type="EMBL" id="RIA86692.1"/>
    </source>
</evidence>
<feature type="domain" description="B30.2/SPRY" evidence="2">
    <location>
        <begin position="285"/>
        <end position="467"/>
    </location>
</feature>
<dbReference type="Pfam" id="PF00622">
    <property type="entry name" value="SPRY"/>
    <property type="match status" value="1"/>
</dbReference>
<dbReference type="Gene3D" id="3.30.710.10">
    <property type="entry name" value="Potassium Channel Kv1.1, Chain A"/>
    <property type="match status" value="1"/>
</dbReference>
<accession>A0A397SM09</accession>
<organism evidence="3 4">
    <name type="scientific">Glomus cerebriforme</name>
    <dbReference type="NCBI Taxonomy" id="658196"/>
    <lineage>
        <taxon>Eukaryota</taxon>
        <taxon>Fungi</taxon>
        <taxon>Fungi incertae sedis</taxon>
        <taxon>Mucoromycota</taxon>
        <taxon>Glomeromycotina</taxon>
        <taxon>Glomeromycetes</taxon>
        <taxon>Glomerales</taxon>
        <taxon>Glomeraceae</taxon>
        <taxon>Glomus</taxon>
    </lineage>
</organism>
<dbReference type="InterPro" id="IPR013320">
    <property type="entry name" value="ConA-like_dom_sf"/>
</dbReference>
<keyword evidence="4" id="KW-1185">Reference proteome</keyword>
<dbReference type="CDD" id="cd11709">
    <property type="entry name" value="SPRY"/>
    <property type="match status" value="1"/>
</dbReference>
<dbReference type="EMBL" id="QKYT01000350">
    <property type="protein sequence ID" value="RIA86692.1"/>
    <property type="molecule type" value="Genomic_DNA"/>
</dbReference>
<dbReference type="SUPFAM" id="SSF49899">
    <property type="entry name" value="Concanavalin A-like lectins/glucanases"/>
    <property type="match status" value="1"/>
</dbReference>
<dbReference type="Gene3D" id="2.60.120.920">
    <property type="match status" value="1"/>
</dbReference>
<dbReference type="InterPro" id="IPR043136">
    <property type="entry name" value="B30.2/SPRY_sf"/>
</dbReference>
<dbReference type="SUPFAM" id="SSF54695">
    <property type="entry name" value="POZ domain"/>
    <property type="match status" value="1"/>
</dbReference>
<dbReference type="InterPro" id="IPR001870">
    <property type="entry name" value="B30.2/SPRY"/>
</dbReference>
<feature type="domain" description="BTB" evidence="1">
    <location>
        <begin position="20"/>
        <end position="88"/>
    </location>
</feature>
<evidence type="ECO:0008006" key="5">
    <source>
        <dbReference type="Google" id="ProtNLM"/>
    </source>
</evidence>
<dbReference type="Pfam" id="PF00651">
    <property type="entry name" value="BTB"/>
    <property type="match status" value="1"/>
</dbReference>
<reference evidence="3 4" key="1">
    <citation type="submission" date="2018-06" db="EMBL/GenBank/DDBJ databases">
        <title>Comparative genomics reveals the genomic features of Rhizophagus irregularis, R. cerebriforme, R. diaphanum and Gigaspora rosea, and their symbiotic lifestyle signature.</title>
        <authorList>
            <person name="Morin E."/>
            <person name="San Clemente H."/>
            <person name="Chen E.C.H."/>
            <person name="De La Providencia I."/>
            <person name="Hainaut M."/>
            <person name="Kuo A."/>
            <person name="Kohler A."/>
            <person name="Murat C."/>
            <person name="Tang N."/>
            <person name="Roy S."/>
            <person name="Loubradou J."/>
            <person name="Henrissat B."/>
            <person name="Grigoriev I.V."/>
            <person name="Corradi N."/>
            <person name="Roux C."/>
            <person name="Martin F.M."/>
        </authorList>
    </citation>
    <scope>NUCLEOTIDE SEQUENCE [LARGE SCALE GENOMIC DNA]</scope>
    <source>
        <strain evidence="3 4">DAOM 227022</strain>
    </source>
</reference>
<dbReference type="InterPro" id="IPR011333">
    <property type="entry name" value="SKP1/BTB/POZ_sf"/>
</dbReference>
<dbReference type="Proteomes" id="UP000265703">
    <property type="component" value="Unassembled WGS sequence"/>
</dbReference>
<dbReference type="PROSITE" id="PS50097">
    <property type="entry name" value="BTB"/>
    <property type="match status" value="1"/>
</dbReference>
<name>A0A397SM09_9GLOM</name>
<sequence>MRGYSLEQDLRLLINNQNYSDIEILCEDEKKLYCCRAILAARSEVFDRLLYNGMKESYGKQISFPKINSAGMMIILEFIYTGSIKEESLTKDNIVEAFYAADYFQLPDLQEFIMKTLKDTNFRESHSPDLLSKVAETTPLSEDNILINLLVEAVATIPLNTIEFGRLSIKALQYLLSCTYEKEKPFATPEYEVFRYGAILAARQVSNDAYKALMDRLPTLEELENSIKMENEIITDRQKVIKEMELLVKFIDFNRIKVQILVDIIEPLEIVPSEIIVNVYRHIALSNDLNLHGTRGIPMFNQIDYVWDESACGSNLIIEDNGKVVRVQKNIDLLQSVKAKIALENKGIFEWDVIIEKDCRQVWVGVCASENFNYETWTGENDSIGWVLGHTGKYYNSSSGFISYCPKFADGTRITVHLDMNKRTCAFTVNGTKYPEVSKWNNLPSKLYPLLTVRSSGRFRIQPHQKI</sequence>
<protein>
    <recommendedName>
        <fullName evidence="5">Concanavalin A-like lectin/glucanase domain-containing protein</fullName>
    </recommendedName>
</protein>
<dbReference type="OrthoDB" id="6359816at2759"/>
<dbReference type="SMART" id="SM00449">
    <property type="entry name" value="SPRY"/>
    <property type="match status" value="1"/>
</dbReference>
<proteinExistence type="predicted"/>
<dbReference type="InterPro" id="IPR003877">
    <property type="entry name" value="SPRY_dom"/>
</dbReference>
<dbReference type="AlphaFoldDB" id="A0A397SM09"/>